<proteinExistence type="predicted"/>
<organism evidence="1 2">
    <name type="scientific">Streptomyces albireticuli</name>
    <dbReference type="NCBI Taxonomy" id="1940"/>
    <lineage>
        <taxon>Bacteria</taxon>
        <taxon>Bacillati</taxon>
        <taxon>Actinomycetota</taxon>
        <taxon>Actinomycetes</taxon>
        <taxon>Kitasatosporales</taxon>
        <taxon>Streptomycetaceae</taxon>
        <taxon>Streptomyces</taxon>
    </lineage>
</organism>
<dbReference type="KEGG" id="salj:SMD11_3074"/>
<evidence type="ECO:0000313" key="2">
    <source>
        <dbReference type="Proteomes" id="UP000195755"/>
    </source>
</evidence>
<dbReference type="EMBL" id="CP021744">
    <property type="protein sequence ID" value="ARZ68718.1"/>
    <property type="molecule type" value="Genomic_DNA"/>
</dbReference>
<dbReference type="RefSeq" id="WP_087926964.1">
    <property type="nucleotide sequence ID" value="NZ_CP021744.1"/>
</dbReference>
<name>A0A1Z2L379_9ACTN</name>
<sequence>MLAQKTTRIVATPAEAAAIGSMMVEPEATVSDPPLPAPEAAGFILALLLMSPKEPKEPKGK</sequence>
<dbReference type="AlphaFoldDB" id="A0A1Z2L379"/>
<accession>A0A1Z2L379</accession>
<evidence type="ECO:0000313" key="1">
    <source>
        <dbReference type="EMBL" id="ARZ68718.1"/>
    </source>
</evidence>
<dbReference type="OrthoDB" id="4337051at2"/>
<dbReference type="Proteomes" id="UP000195755">
    <property type="component" value="Chromosome"/>
</dbReference>
<protein>
    <submittedName>
        <fullName evidence="1">Uncharacterized protein</fullName>
    </submittedName>
</protein>
<gene>
    <name evidence="1" type="ORF">SMD11_3074</name>
</gene>
<reference evidence="1 2" key="1">
    <citation type="submission" date="2017-06" db="EMBL/GenBank/DDBJ databases">
        <title>Streptomyces albireticuli Genome sequencing and assembly.</title>
        <authorList>
            <person name="Wang Y."/>
            <person name="Du B."/>
            <person name="Ding Y."/>
            <person name="Liu H."/>
            <person name="Hou Q."/>
            <person name="Liu K."/>
            <person name="Yao L."/>
            <person name="Wang C."/>
        </authorList>
    </citation>
    <scope>NUCLEOTIDE SEQUENCE [LARGE SCALE GENOMIC DNA]</scope>
    <source>
        <strain evidence="1 2">MDJK11</strain>
    </source>
</reference>